<dbReference type="PANTHER" id="PTHR28069:SF2">
    <property type="entry name" value="GH20023P"/>
    <property type="match status" value="1"/>
</dbReference>
<dbReference type="PANTHER" id="PTHR28069">
    <property type="entry name" value="GH20023P"/>
    <property type="match status" value="1"/>
</dbReference>
<evidence type="ECO:0008006" key="9">
    <source>
        <dbReference type="Google" id="ProtNLM"/>
    </source>
</evidence>
<evidence type="ECO:0000313" key="7">
    <source>
        <dbReference type="EMBL" id="KAL3757586.1"/>
    </source>
</evidence>
<gene>
    <name evidence="7" type="ORF">ACHAWU_006765</name>
</gene>
<feature type="compositionally biased region" description="Basic and acidic residues" evidence="4">
    <location>
        <begin position="607"/>
        <end position="618"/>
    </location>
</feature>
<evidence type="ECO:0000256" key="4">
    <source>
        <dbReference type="SAM" id="MobiDB-lite"/>
    </source>
</evidence>
<evidence type="ECO:0000313" key="8">
    <source>
        <dbReference type="Proteomes" id="UP001530293"/>
    </source>
</evidence>
<feature type="region of interest" description="Disordered" evidence="4">
    <location>
        <begin position="101"/>
        <end position="124"/>
    </location>
</feature>
<dbReference type="InterPro" id="IPR046824">
    <property type="entry name" value="Mss51-like_C"/>
</dbReference>
<evidence type="ECO:0000256" key="3">
    <source>
        <dbReference type="ARBA" id="ARBA00022833"/>
    </source>
</evidence>
<feature type="domain" description="Mitochondrial splicing suppressor 51-like C-terminal" evidence="6">
    <location>
        <begin position="285"/>
        <end position="485"/>
    </location>
</feature>
<feature type="domain" description="MYND-type" evidence="5">
    <location>
        <begin position="64"/>
        <end position="99"/>
    </location>
</feature>
<evidence type="ECO:0000259" key="6">
    <source>
        <dbReference type="Pfam" id="PF20179"/>
    </source>
</evidence>
<feature type="region of interest" description="Disordered" evidence="4">
    <location>
        <begin position="242"/>
        <end position="287"/>
    </location>
</feature>
<comment type="caution">
    <text evidence="7">The sequence shown here is derived from an EMBL/GenBank/DDBJ whole genome shotgun (WGS) entry which is preliminary data.</text>
</comment>
<dbReference type="GO" id="GO:0008270">
    <property type="term" value="F:zinc ion binding"/>
    <property type="evidence" value="ECO:0007669"/>
    <property type="project" value="UniProtKB-KW"/>
</dbReference>
<dbReference type="Pfam" id="PF20179">
    <property type="entry name" value="MSS51_C"/>
    <property type="match status" value="1"/>
</dbReference>
<evidence type="ECO:0000256" key="1">
    <source>
        <dbReference type="ARBA" id="ARBA00022723"/>
    </source>
</evidence>
<dbReference type="InterPro" id="IPR002893">
    <property type="entry name" value="Znf_MYND"/>
</dbReference>
<sequence length="618" mass="67677">MDLLASLGLGNALPEQSTRLMSHPGIIKALESGSGANDTTINHDVNDDEVDGDGDGVRIGFNHCLTCGIRFTDNNMTTVTCKGCHRVKYCSKACRNNDSKPLPQSTLSDRYKDNDDGGDGGDGDGHSPVVCSLLRLCNDDEDAEDELFGVDEARQNKKTKILKNTSSSCGSESNDERNLSHWRKISSNSSLKEKEAAMYRIQTERESYPATLFNILSEGPDWFVEAITRRLRCDVDVRSPIPEERKQQRRGKRERSSLSPVAIASGKRGREQISEEGDDGGGGQTRKKRELVLHIVGASTDSELWGWDMSSSSRRKNDDVNEEGIPVLNAYAEASTNLSTYLKNLLEISSISIRCVFIGPDCPDSGKGASSTISSTSAGHVVRVPIPDDSSSTLTMETYRCKYGGQDQPYLPYPDVIVFFNPGFSCPDYDWSAALSAATAYQYSSTTSGASSGAMPFLITTNTEMEGLADIKYLLDGGYVDEKSLSRDVLEMIDHPPSTNCGDGSDDDHLVTSFFGENPYAGLRVRQSGTMANDLYVKNRWIVGGVFQTGGGLGRSGRKEQQLSKKRKSGKLKPDDDQEYEEEGRVRETKARKVRHRAEGQSGPKDGANEKRKNPALI</sequence>
<dbReference type="Pfam" id="PF01753">
    <property type="entry name" value="zf-MYND"/>
    <property type="match status" value="1"/>
</dbReference>
<keyword evidence="1" id="KW-0479">Metal-binding</keyword>
<protein>
    <recommendedName>
        <fullName evidence="9">MYND-type domain-containing protein</fullName>
    </recommendedName>
</protein>
<feature type="region of interest" description="Disordered" evidence="4">
    <location>
        <begin position="552"/>
        <end position="618"/>
    </location>
</feature>
<proteinExistence type="predicted"/>
<dbReference type="Proteomes" id="UP001530293">
    <property type="component" value="Unassembled WGS sequence"/>
</dbReference>
<dbReference type="SUPFAM" id="SSF144232">
    <property type="entry name" value="HIT/MYND zinc finger-like"/>
    <property type="match status" value="1"/>
</dbReference>
<keyword evidence="8" id="KW-1185">Reference proteome</keyword>
<accession>A0ABD3M4C0</accession>
<evidence type="ECO:0000259" key="5">
    <source>
        <dbReference type="Pfam" id="PF01753"/>
    </source>
</evidence>
<evidence type="ECO:0000256" key="2">
    <source>
        <dbReference type="ARBA" id="ARBA00022771"/>
    </source>
</evidence>
<dbReference type="AlphaFoldDB" id="A0ABD3M4C0"/>
<reference evidence="7 8" key="1">
    <citation type="submission" date="2024-10" db="EMBL/GenBank/DDBJ databases">
        <title>Updated reference genomes for cyclostephanoid diatoms.</title>
        <authorList>
            <person name="Roberts W.R."/>
            <person name="Alverson A.J."/>
        </authorList>
    </citation>
    <scope>NUCLEOTIDE SEQUENCE [LARGE SCALE GENOMIC DNA]</scope>
    <source>
        <strain evidence="7 8">AJA232-27</strain>
    </source>
</reference>
<keyword evidence="2" id="KW-0863">Zinc-finger</keyword>
<organism evidence="7 8">
    <name type="scientific">Discostella pseudostelligera</name>
    <dbReference type="NCBI Taxonomy" id="259834"/>
    <lineage>
        <taxon>Eukaryota</taxon>
        <taxon>Sar</taxon>
        <taxon>Stramenopiles</taxon>
        <taxon>Ochrophyta</taxon>
        <taxon>Bacillariophyta</taxon>
        <taxon>Coscinodiscophyceae</taxon>
        <taxon>Thalassiosirophycidae</taxon>
        <taxon>Stephanodiscales</taxon>
        <taxon>Stephanodiscaceae</taxon>
        <taxon>Discostella</taxon>
    </lineage>
</organism>
<keyword evidence="3" id="KW-0862">Zinc</keyword>
<dbReference type="EMBL" id="JALLBG020000258">
    <property type="protein sequence ID" value="KAL3757586.1"/>
    <property type="molecule type" value="Genomic_DNA"/>
</dbReference>
<name>A0ABD3M4C0_9STRA</name>